<dbReference type="Pfam" id="PF02775">
    <property type="entry name" value="TPP_enzyme_C"/>
    <property type="match status" value="1"/>
</dbReference>
<dbReference type="EMBL" id="JAGGDJ010000002">
    <property type="protein sequence ID" value="MBO7743443.1"/>
    <property type="molecule type" value="Genomic_DNA"/>
</dbReference>
<dbReference type="SUPFAM" id="SSF52518">
    <property type="entry name" value="Thiamin diphosphate-binding fold (THDP-binding)"/>
    <property type="match status" value="2"/>
</dbReference>
<keyword evidence="8" id="KW-1185">Reference proteome</keyword>
<dbReference type="InterPro" id="IPR012001">
    <property type="entry name" value="Thiamin_PyroP_enz_TPP-bd_dom"/>
</dbReference>
<dbReference type="SUPFAM" id="SSF52467">
    <property type="entry name" value="DHS-like NAD/FAD-binding domain"/>
    <property type="match status" value="1"/>
</dbReference>
<evidence type="ECO:0000313" key="7">
    <source>
        <dbReference type="EMBL" id="MBO7743443.1"/>
    </source>
</evidence>
<dbReference type="InterPro" id="IPR011766">
    <property type="entry name" value="TPP_enzyme_TPP-bd"/>
</dbReference>
<accession>A0ABS3W574</accession>
<dbReference type="Gene3D" id="3.40.50.1220">
    <property type="entry name" value="TPP-binding domain"/>
    <property type="match status" value="1"/>
</dbReference>
<comment type="caution">
    <text evidence="7">The sequence shown here is derived from an EMBL/GenBank/DDBJ whole genome shotgun (WGS) entry which is preliminary data.</text>
</comment>
<dbReference type="InterPro" id="IPR047211">
    <property type="entry name" value="POXB-like"/>
</dbReference>
<evidence type="ECO:0000259" key="5">
    <source>
        <dbReference type="Pfam" id="PF02775"/>
    </source>
</evidence>
<name>A0ABS3W574_9BACL</name>
<dbReference type="PANTHER" id="PTHR42981:SF2">
    <property type="entry name" value="PYRUVATE DEHYDROGENASE [UBIQUINONE]"/>
    <property type="match status" value="1"/>
</dbReference>
<dbReference type="InterPro" id="IPR000399">
    <property type="entry name" value="TPP-bd_CS"/>
</dbReference>
<feature type="domain" description="Thiamine pyrophosphate enzyme N-terminal TPP-binding" evidence="6">
    <location>
        <begin position="20"/>
        <end position="135"/>
    </location>
</feature>
<evidence type="ECO:0000256" key="2">
    <source>
        <dbReference type="ARBA" id="ARBA00023052"/>
    </source>
</evidence>
<keyword evidence="2 3" id="KW-0786">Thiamine pyrophosphate</keyword>
<evidence type="ECO:0000313" key="8">
    <source>
        <dbReference type="Proteomes" id="UP000670947"/>
    </source>
</evidence>
<protein>
    <submittedName>
        <fullName evidence="7">Thiamine pyrophosphate-binding protein</fullName>
    </submittedName>
</protein>
<dbReference type="PROSITE" id="PS00187">
    <property type="entry name" value="TPP_ENZYMES"/>
    <property type="match status" value="1"/>
</dbReference>
<proteinExistence type="inferred from homology"/>
<evidence type="ECO:0000259" key="4">
    <source>
        <dbReference type="Pfam" id="PF00205"/>
    </source>
</evidence>
<gene>
    <name evidence="7" type="ORF">I8J29_04505</name>
</gene>
<evidence type="ECO:0000256" key="1">
    <source>
        <dbReference type="ARBA" id="ARBA00007812"/>
    </source>
</evidence>
<comment type="similarity">
    <text evidence="1 3">Belongs to the TPP enzyme family.</text>
</comment>
<dbReference type="Gene3D" id="3.40.50.970">
    <property type="match status" value="2"/>
</dbReference>
<dbReference type="InterPro" id="IPR029035">
    <property type="entry name" value="DHS-like_NAD/FAD-binding_dom"/>
</dbReference>
<dbReference type="InterPro" id="IPR029061">
    <property type="entry name" value="THDP-binding"/>
</dbReference>
<feature type="domain" description="Thiamine pyrophosphate enzyme TPP-binding" evidence="5">
    <location>
        <begin position="395"/>
        <end position="537"/>
    </location>
</feature>
<sequence length="550" mass="58321">MHDNAAKSPPAAGAAPHSRSVAEAMLEQLGLWGVKRVYGVTGDAIFGLMDALAEQTQIAFIAVKHESAAALMASAEAKLTGGLGVCVAQMGPGLANLTVGLGDAYLDNAPVLAITGQAPLAKIGTPSKQFIDQQALMGAITGYSRLVADPDAAMAGLTEAMHRARANLTVSHLSVPSDLFGQPTAIPAKRPPAAPVLQPDPAALDRAAGMMRAASRPMILAGCGLRHERESLLKLAEARGCGIALAYGAAGIAPDDHPLLLNGLGEGGNPHLGELFRQADAVLVLESDWWPEGSVPQGARVVRTASHPGLLGLSRPAEAALVGESAIVLKQLAERLRDCPADPSWTEAIRRCKRTWQAQQEREAGMRESPLHPAGIIRAVERAVDEDAVIALDEGDAALWFLRGFRARKQRVLLSNRFRTMGFGLPAAIAAKLSRPEKQVVCLTGDGGLGMVMADLLTAARYRLAIGVIVFRNDSLQMERDKTAQQGLRPEGTELTNPDFVRVAEACGWAARRVESPRQLEEALAHYLGGSRPFLLEAVTARVPFPEFQS</sequence>
<evidence type="ECO:0000259" key="6">
    <source>
        <dbReference type="Pfam" id="PF02776"/>
    </source>
</evidence>
<evidence type="ECO:0000256" key="3">
    <source>
        <dbReference type="RuleBase" id="RU362132"/>
    </source>
</evidence>
<dbReference type="Pfam" id="PF00205">
    <property type="entry name" value="TPP_enzyme_M"/>
    <property type="match status" value="1"/>
</dbReference>
<dbReference type="PANTHER" id="PTHR42981">
    <property type="entry name" value="PYRUVATE DEHYDROGENASE [UBIQUINONE]"/>
    <property type="match status" value="1"/>
</dbReference>
<reference evidence="7 8" key="1">
    <citation type="submission" date="2021-03" db="EMBL/GenBank/DDBJ databases">
        <title>Paenibacillus artemisicola MWE-103 whole genome sequence.</title>
        <authorList>
            <person name="Ham Y.J."/>
        </authorList>
    </citation>
    <scope>NUCLEOTIDE SEQUENCE [LARGE SCALE GENOMIC DNA]</scope>
    <source>
        <strain evidence="7 8">MWE-103</strain>
    </source>
</reference>
<feature type="domain" description="Thiamine pyrophosphate enzyme central" evidence="4">
    <location>
        <begin position="204"/>
        <end position="332"/>
    </location>
</feature>
<dbReference type="Pfam" id="PF02776">
    <property type="entry name" value="TPP_enzyme_N"/>
    <property type="match status" value="1"/>
</dbReference>
<organism evidence="7 8">
    <name type="scientific">Paenibacillus artemisiicola</name>
    <dbReference type="NCBI Taxonomy" id="1172618"/>
    <lineage>
        <taxon>Bacteria</taxon>
        <taxon>Bacillati</taxon>
        <taxon>Bacillota</taxon>
        <taxon>Bacilli</taxon>
        <taxon>Bacillales</taxon>
        <taxon>Paenibacillaceae</taxon>
        <taxon>Paenibacillus</taxon>
    </lineage>
</organism>
<dbReference type="Proteomes" id="UP000670947">
    <property type="component" value="Unassembled WGS sequence"/>
</dbReference>
<dbReference type="InterPro" id="IPR012000">
    <property type="entry name" value="Thiamin_PyroP_enz_cen_dom"/>
</dbReference>